<evidence type="ECO:0000256" key="1">
    <source>
        <dbReference type="ARBA" id="ARBA00023002"/>
    </source>
</evidence>
<accession>A0A6J4UNQ4</accession>
<dbReference type="EMBL" id="CADCWE010000218">
    <property type="protein sequence ID" value="CAA9556002.1"/>
    <property type="molecule type" value="Genomic_DNA"/>
</dbReference>
<dbReference type="InterPro" id="IPR006140">
    <property type="entry name" value="D-isomer_DH_NAD-bd"/>
</dbReference>
<organism evidence="4">
    <name type="scientific">uncultured Thermomicrobiales bacterium</name>
    <dbReference type="NCBI Taxonomy" id="1645740"/>
    <lineage>
        <taxon>Bacteria</taxon>
        <taxon>Pseudomonadati</taxon>
        <taxon>Thermomicrobiota</taxon>
        <taxon>Thermomicrobia</taxon>
        <taxon>Thermomicrobiales</taxon>
        <taxon>environmental samples</taxon>
    </lineage>
</organism>
<keyword evidence="1 4" id="KW-0560">Oxidoreductase</keyword>
<name>A0A6J4UNQ4_9BACT</name>
<evidence type="ECO:0000256" key="2">
    <source>
        <dbReference type="ARBA" id="ARBA00023027"/>
    </source>
</evidence>
<dbReference type="Gene3D" id="3.40.50.720">
    <property type="entry name" value="NAD(P)-binding Rossmann-like Domain"/>
    <property type="match status" value="2"/>
</dbReference>
<sequence length="362" mass="39559">MAAGPGQPLDRAGAGDRPTVLIASPLEEHHAARIAGAFAGRVDTVYRPDLLPPIRFPGDHGGSPGWRRSPEQQREWHAALRRAEVLWDFPLGESEPLLELAPRLRWVQTTSAGVGQYVQRLGLADSDLLVTTASGVHAQPLTEFVFAALLHHTKRVGHLQDEQRAHRWERFCARELDGQTMAIVGPGRIGRKVAQVARCFGMTVWAMARAHDPDRAAALGVDRLFARGDFHAMLAGADCVVLCAPHTPETDNLLDREAIAILKPGVVLVNIARGAVVDEDALVEALRAGRIGLAALDVFRAEPLPPTSPFWDLPNVLVCPHSASTADTENAKLTDRFVRNLGFYLDGRLDRMEPALDKARLY</sequence>
<dbReference type="CDD" id="cd05300">
    <property type="entry name" value="2-Hacid_dh_1"/>
    <property type="match status" value="1"/>
</dbReference>
<dbReference type="SUPFAM" id="SSF52283">
    <property type="entry name" value="Formate/glycerate dehydrogenase catalytic domain-like"/>
    <property type="match status" value="1"/>
</dbReference>
<keyword evidence="2" id="KW-0520">NAD</keyword>
<dbReference type="PROSITE" id="PS00671">
    <property type="entry name" value="D_2_HYDROXYACID_DH_3"/>
    <property type="match status" value="1"/>
</dbReference>
<dbReference type="SUPFAM" id="SSF51735">
    <property type="entry name" value="NAD(P)-binding Rossmann-fold domains"/>
    <property type="match status" value="1"/>
</dbReference>
<gene>
    <name evidence="4" type="ORF">AVDCRST_MAG73-3283</name>
</gene>
<reference evidence="4" key="1">
    <citation type="submission" date="2020-02" db="EMBL/GenBank/DDBJ databases">
        <authorList>
            <person name="Meier V. D."/>
        </authorList>
    </citation>
    <scope>NUCLEOTIDE SEQUENCE</scope>
    <source>
        <strain evidence="4">AVDCRST_MAG73</strain>
    </source>
</reference>
<protein>
    <submittedName>
        <fullName evidence="4">D-3-phosphoglycerate dehydrogenase</fullName>
        <ecNumber evidence="4">1.1.1.95</ecNumber>
    </submittedName>
</protein>
<feature type="domain" description="D-isomer specific 2-hydroxyacid dehydrogenase NAD-binding" evidence="3">
    <location>
        <begin position="146"/>
        <end position="323"/>
    </location>
</feature>
<dbReference type="InterPro" id="IPR029753">
    <property type="entry name" value="D-isomer_DH_CS"/>
</dbReference>
<dbReference type="PANTHER" id="PTHR43333:SF1">
    <property type="entry name" value="D-ISOMER SPECIFIC 2-HYDROXYACID DEHYDROGENASE NAD-BINDING DOMAIN-CONTAINING PROTEIN"/>
    <property type="match status" value="1"/>
</dbReference>
<evidence type="ECO:0000259" key="3">
    <source>
        <dbReference type="Pfam" id="PF02826"/>
    </source>
</evidence>
<dbReference type="EC" id="1.1.1.95" evidence="4"/>
<dbReference type="Pfam" id="PF02826">
    <property type="entry name" value="2-Hacid_dh_C"/>
    <property type="match status" value="1"/>
</dbReference>
<dbReference type="AlphaFoldDB" id="A0A6J4UNQ4"/>
<dbReference type="GO" id="GO:0051287">
    <property type="term" value="F:NAD binding"/>
    <property type="evidence" value="ECO:0007669"/>
    <property type="project" value="InterPro"/>
</dbReference>
<dbReference type="PANTHER" id="PTHR43333">
    <property type="entry name" value="2-HACID_DH_C DOMAIN-CONTAINING PROTEIN"/>
    <property type="match status" value="1"/>
</dbReference>
<evidence type="ECO:0000313" key="4">
    <source>
        <dbReference type="EMBL" id="CAA9556002.1"/>
    </source>
</evidence>
<proteinExistence type="predicted"/>
<dbReference type="GO" id="GO:0004617">
    <property type="term" value="F:phosphoglycerate dehydrogenase activity"/>
    <property type="evidence" value="ECO:0007669"/>
    <property type="project" value="UniProtKB-EC"/>
</dbReference>
<dbReference type="InterPro" id="IPR036291">
    <property type="entry name" value="NAD(P)-bd_dom_sf"/>
</dbReference>